<dbReference type="InterPro" id="IPR027417">
    <property type="entry name" value="P-loop_NTPase"/>
</dbReference>
<comment type="subcellular location">
    <subcellularLocation>
        <location evidence="1">Membrane</location>
        <topology evidence="1">Lipid-anchor</topology>
    </subcellularLocation>
</comment>
<comment type="caution">
    <text evidence="9">The sequence shown here is derived from an EMBL/GenBank/DDBJ whole genome shotgun (WGS) entry which is preliminary data.</text>
</comment>
<evidence type="ECO:0000256" key="5">
    <source>
        <dbReference type="ARBA" id="ARBA00023134"/>
    </source>
</evidence>
<comment type="similarity">
    <text evidence="2">Belongs to the small GTPase superfamily. Rab family.</text>
</comment>
<evidence type="ECO:0000256" key="7">
    <source>
        <dbReference type="ARBA" id="ARBA00047660"/>
    </source>
</evidence>
<name>A0A7L4FQD3_9COLU</name>
<organism evidence="9 10">
    <name type="scientific">Pampusana beccarii</name>
    <name type="common">Western bronze ground-dove</name>
    <dbReference type="NCBI Taxonomy" id="2953425"/>
    <lineage>
        <taxon>Eukaryota</taxon>
        <taxon>Metazoa</taxon>
        <taxon>Chordata</taxon>
        <taxon>Craniata</taxon>
        <taxon>Vertebrata</taxon>
        <taxon>Euteleostomi</taxon>
        <taxon>Archelosauria</taxon>
        <taxon>Archosauria</taxon>
        <taxon>Dinosauria</taxon>
        <taxon>Saurischia</taxon>
        <taxon>Theropoda</taxon>
        <taxon>Coelurosauria</taxon>
        <taxon>Aves</taxon>
        <taxon>Neognathae</taxon>
        <taxon>Neoaves</taxon>
        <taxon>Columbimorphae</taxon>
        <taxon>Columbiformes</taxon>
        <taxon>Columbidae</taxon>
        <taxon>Pampusana</taxon>
    </lineage>
</organism>
<feature type="non-terminal residue" evidence="9">
    <location>
        <position position="105"/>
    </location>
</feature>
<dbReference type="Proteomes" id="UP000541332">
    <property type="component" value="Unassembled WGS sequence"/>
</dbReference>
<dbReference type="GO" id="GO:0003925">
    <property type="term" value="F:G protein activity"/>
    <property type="evidence" value="ECO:0007669"/>
    <property type="project" value="UniProtKB-EC"/>
</dbReference>
<dbReference type="SMART" id="SM00175">
    <property type="entry name" value="RAB"/>
    <property type="match status" value="1"/>
</dbReference>
<dbReference type="Pfam" id="PF00071">
    <property type="entry name" value="Ras"/>
    <property type="match status" value="1"/>
</dbReference>
<dbReference type="InterPro" id="IPR050305">
    <property type="entry name" value="Small_GTPase_Rab"/>
</dbReference>
<reference evidence="9 10" key="1">
    <citation type="submission" date="2020-02" db="EMBL/GenBank/DDBJ databases">
        <title>Bird 10,000 Genomes (B10K) Project - Family phase.</title>
        <authorList>
            <person name="Zhang G."/>
        </authorList>
    </citation>
    <scope>NUCLEOTIDE SEQUENCE [LARGE SCALE GENOMIC DNA]</scope>
    <source>
        <strain evidence="9">B10K-DU-006-06</strain>
    </source>
</reference>
<evidence type="ECO:0000256" key="8">
    <source>
        <dbReference type="SAM" id="MobiDB-lite"/>
    </source>
</evidence>
<evidence type="ECO:0000256" key="3">
    <source>
        <dbReference type="ARBA" id="ARBA00011984"/>
    </source>
</evidence>
<evidence type="ECO:0000256" key="1">
    <source>
        <dbReference type="ARBA" id="ARBA00004635"/>
    </source>
</evidence>
<dbReference type="PANTHER" id="PTHR47980">
    <property type="entry name" value="LD44762P"/>
    <property type="match status" value="1"/>
</dbReference>
<proteinExistence type="inferred from homology"/>
<dbReference type="EMBL" id="VWYH01006150">
    <property type="protein sequence ID" value="NXW89130.1"/>
    <property type="molecule type" value="Genomic_DNA"/>
</dbReference>
<feature type="non-terminal residue" evidence="9">
    <location>
        <position position="1"/>
    </location>
</feature>
<dbReference type="InterPro" id="IPR001806">
    <property type="entry name" value="Small_GTPase"/>
</dbReference>
<dbReference type="GO" id="GO:0005525">
    <property type="term" value="F:GTP binding"/>
    <property type="evidence" value="ECO:0007669"/>
    <property type="project" value="UniProtKB-KW"/>
</dbReference>
<sequence>REAIGDHPPIFLLVGHKCDLAAKRVVSTEEAGDLAATLGIAFVETLARGNLNVELAFQTLAGDIQCALGQQTLTPHRDCSGIRLIPSQGSHRPPEWGEPQEWSWC</sequence>
<dbReference type="Gene3D" id="3.40.50.300">
    <property type="entry name" value="P-loop containing nucleotide triphosphate hydrolases"/>
    <property type="match status" value="1"/>
</dbReference>
<evidence type="ECO:0000313" key="9">
    <source>
        <dbReference type="EMBL" id="NXW89130.1"/>
    </source>
</evidence>
<dbReference type="PROSITE" id="PS51419">
    <property type="entry name" value="RAB"/>
    <property type="match status" value="1"/>
</dbReference>
<dbReference type="PROSITE" id="PS51421">
    <property type="entry name" value="RAS"/>
    <property type="match status" value="1"/>
</dbReference>
<dbReference type="PRINTS" id="PR00449">
    <property type="entry name" value="RASTRNSFRMNG"/>
</dbReference>
<dbReference type="OrthoDB" id="9989112at2759"/>
<dbReference type="SUPFAM" id="SSF52540">
    <property type="entry name" value="P-loop containing nucleoside triphosphate hydrolases"/>
    <property type="match status" value="1"/>
</dbReference>
<keyword evidence="5" id="KW-0342">GTP-binding</keyword>
<dbReference type="AlphaFoldDB" id="A0A7L4FQD3"/>
<keyword evidence="6" id="KW-0449">Lipoprotein</keyword>
<feature type="region of interest" description="Disordered" evidence="8">
    <location>
        <begin position="84"/>
        <end position="105"/>
    </location>
</feature>
<evidence type="ECO:0000256" key="2">
    <source>
        <dbReference type="ARBA" id="ARBA00006270"/>
    </source>
</evidence>
<accession>A0A7L4FQD3</accession>
<protein>
    <recommendedName>
        <fullName evidence="3">small monomeric GTPase</fullName>
        <ecNumber evidence="3">3.6.5.2</ecNumber>
    </recommendedName>
</protein>
<evidence type="ECO:0000313" key="10">
    <source>
        <dbReference type="Proteomes" id="UP000541332"/>
    </source>
</evidence>
<evidence type="ECO:0000256" key="4">
    <source>
        <dbReference type="ARBA" id="ARBA00022741"/>
    </source>
</evidence>
<keyword evidence="6" id="KW-0636">Prenylation</keyword>
<dbReference type="EC" id="3.6.5.2" evidence="3"/>
<keyword evidence="4" id="KW-0547">Nucleotide-binding</keyword>
<dbReference type="GO" id="GO:0016020">
    <property type="term" value="C:membrane"/>
    <property type="evidence" value="ECO:0007669"/>
    <property type="project" value="UniProtKB-SubCell"/>
</dbReference>
<evidence type="ECO:0000256" key="6">
    <source>
        <dbReference type="ARBA" id="ARBA00023289"/>
    </source>
</evidence>
<comment type="catalytic activity">
    <reaction evidence="7">
        <text>GTP + H2O = GDP + phosphate + H(+)</text>
        <dbReference type="Rhea" id="RHEA:19669"/>
        <dbReference type="ChEBI" id="CHEBI:15377"/>
        <dbReference type="ChEBI" id="CHEBI:15378"/>
        <dbReference type="ChEBI" id="CHEBI:37565"/>
        <dbReference type="ChEBI" id="CHEBI:43474"/>
        <dbReference type="ChEBI" id="CHEBI:58189"/>
        <dbReference type="EC" id="3.6.5.2"/>
    </reaction>
    <physiologicalReaction direction="left-to-right" evidence="7">
        <dbReference type="Rhea" id="RHEA:19670"/>
    </physiologicalReaction>
</comment>
<keyword evidence="10" id="KW-1185">Reference proteome</keyword>
<gene>
    <name evidence="9" type="primary">Rab42</name>
    <name evidence="9" type="ORF">ALOBEC_R15275</name>
</gene>